<organism evidence="1 2">
    <name type="scientific">Corynebacterium curieae</name>
    <dbReference type="NCBI Taxonomy" id="2913500"/>
    <lineage>
        <taxon>Bacteria</taxon>
        <taxon>Bacillati</taxon>
        <taxon>Actinomycetota</taxon>
        <taxon>Actinomycetes</taxon>
        <taxon>Mycobacteriales</taxon>
        <taxon>Corynebacteriaceae</taxon>
        <taxon>Corynebacterium</taxon>
    </lineage>
</organism>
<reference evidence="1 2" key="1">
    <citation type="submission" date="2023-08" db="EMBL/GenBank/DDBJ databases">
        <title>Genomic characterization of the C. tuberculostearicum species complex, a ubiquitous member of the human skin microbiome.</title>
        <authorList>
            <person name="Ahmed N."/>
            <person name="Deming C."/>
            <person name="Conlan S."/>
            <person name="Segre J."/>
        </authorList>
    </citation>
    <scope>NUCLEOTIDE SEQUENCE [LARGE SCALE GENOMIC DNA]</scope>
    <source>
        <strain evidence="1 2">CTNIH19</strain>
    </source>
</reference>
<gene>
    <name evidence="1" type="ORF">RAE13_08975</name>
</gene>
<dbReference type="Proteomes" id="UP001185631">
    <property type="component" value="Unassembled WGS sequence"/>
</dbReference>
<name>A0ABU3W900_9CORY</name>
<evidence type="ECO:0000313" key="2">
    <source>
        <dbReference type="Proteomes" id="UP001185631"/>
    </source>
</evidence>
<dbReference type="RefSeq" id="WP_316987121.1">
    <property type="nucleotide sequence ID" value="NZ_JAVBID010000010.1"/>
</dbReference>
<keyword evidence="2" id="KW-1185">Reference proteome</keyword>
<accession>A0ABU3W900</accession>
<dbReference type="EMBL" id="JAVBID010000010">
    <property type="protein sequence ID" value="MDV2424538.1"/>
    <property type="molecule type" value="Genomic_DNA"/>
</dbReference>
<proteinExistence type="predicted"/>
<evidence type="ECO:0000313" key="1">
    <source>
        <dbReference type="EMBL" id="MDV2424538.1"/>
    </source>
</evidence>
<sequence length="163" mass="18698">MKEIDRKRHHHGREARLKRRQYIDRKRKEVAVEKGVPVDYIVPLNDAAKWLGFTPGKTRGRATRRGALWRMDRSPYCRTANLHVNLGAFGYESPLVQEREAKSRAKAAEELCVPVAEVVNVEYLSEIHGLTVSEVLTRLHGRGVEVVNKWGRHWLAESDVPVL</sequence>
<protein>
    <submittedName>
        <fullName evidence="1">Uncharacterized protein</fullName>
    </submittedName>
</protein>
<comment type="caution">
    <text evidence="1">The sequence shown here is derived from an EMBL/GenBank/DDBJ whole genome shotgun (WGS) entry which is preliminary data.</text>
</comment>